<protein>
    <recommendedName>
        <fullName evidence="5">Calcium-binding protein</fullName>
    </recommendedName>
</protein>
<comment type="caution">
    <text evidence="3">The sequence shown here is derived from an EMBL/GenBank/DDBJ whole genome shotgun (WGS) entry which is preliminary data.</text>
</comment>
<gene>
    <name evidence="3" type="ORF">I2H36_13755</name>
</gene>
<dbReference type="PRINTS" id="PR00313">
    <property type="entry name" value="CABNDNGRPT"/>
</dbReference>
<keyword evidence="2" id="KW-0964">Secreted</keyword>
<reference evidence="3 4" key="1">
    <citation type="submission" date="2020-11" db="EMBL/GenBank/DDBJ databases">
        <authorList>
            <person name="Kim M.K."/>
        </authorList>
    </citation>
    <scope>NUCLEOTIDE SEQUENCE [LARGE SCALE GENOMIC DNA]</scope>
    <source>
        <strain evidence="3 4">BT290</strain>
    </source>
</reference>
<dbReference type="EMBL" id="JADQDN010000006">
    <property type="protein sequence ID" value="MBF9197108.1"/>
    <property type="molecule type" value="Genomic_DNA"/>
</dbReference>
<dbReference type="InterPro" id="IPR050557">
    <property type="entry name" value="RTX_toxin/Mannuronan_C5-epim"/>
</dbReference>
<dbReference type="RefSeq" id="WP_196264471.1">
    <property type="nucleotide sequence ID" value="NZ_JADQDN010000006.1"/>
</dbReference>
<evidence type="ECO:0000256" key="1">
    <source>
        <dbReference type="ARBA" id="ARBA00004613"/>
    </source>
</evidence>
<evidence type="ECO:0000313" key="4">
    <source>
        <dbReference type="Proteomes" id="UP000611708"/>
    </source>
</evidence>
<dbReference type="Pfam" id="PF00353">
    <property type="entry name" value="HemolysinCabind"/>
    <property type="match status" value="3"/>
</dbReference>
<dbReference type="SUPFAM" id="SSF51120">
    <property type="entry name" value="beta-Roll"/>
    <property type="match status" value="2"/>
</dbReference>
<comment type="subcellular location">
    <subcellularLocation>
        <location evidence="1">Secreted</location>
    </subcellularLocation>
</comment>
<organism evidence="3 4">
    <name type="scientific">Microvirga terrestris</name>
    <dbReference type="NCBI Taxonomy" id="2791024"/>
    <lineage>
        <taxon>Bacteria</taxon>
        <taxon>Pseudomonadati</taxon>
        <taxon>Pseudomonadota</taxon>
        <taxon>Alphaproteobacteria</taxon>
        <taxon>Hyphomicrobiales</taxon>
        <taxon>Methylobacteriaceae</taxon>
        <taxon>Microvirga</taxon>
    </lineage>
</organism>
<accession>A0ABS0HUF6</accession>
<evidence type="ECO:0008006" key="5">
    <source>
        <dbReference type="Google" id="ProtNLM"/>
    </source>
</evidence>
<dbReference type="Proteomes" id="UP000611708">
    <property type="component" value="Unassembled WGS sequence"/>
</dbReference>
<keyword evidence="4" id="KW-1185">Reference proteome</keyword>
<name>A0ABS0HUF6_9HYPH</name>
<dbReference type="InterPro" id="IPR001343">
    <property type="entry name" value="Hemolysn_Ca-bd"/>
</dbReference>
<evidence type="ECO:0000313" key="3">
    <source>
        <dbReference type="EMBL" id="MBF9197108.1"/>
    </source>
</evidence>
<dbReference type="InterPro" id="IPR018511">
    <property type="entry name" value="Hemolysin-typ_Ca-bd_CS"/>
</dbReference>
<dbReference type="Gene3D" id="2.150.10.10">
    <property type="entry name" value="Serralysin-like metalloprotease, C-terminal"/>
    <property type="match status" value="2"/>
</dbReference>
<dbReference type="PROSITE" id="PS00330">
    <property type="entry name" value="HEMOLYSIN_CALCIUM"/>
    <property type="match status" value="2"/>
</dbReference>
<dbReference type="PANTHER" id="PTHR38340:SF1">
    <property type="entry name" value="S-LAYER PROTEIN"/>
    <property type="match status" value="1"/>
</dbReference>
<sequence>MFFLRQFYNMTSTEIKYTVQEFTNVKYFSTLEDILFASRDPEALFYEVDVTGNELSNHITGNSMSNMLDGGAGQDTLDGGAGDDFLYGGLGVDLLNGGNGNDSYNVDNAGDVVVEENNNGIDFVQSKVSYVLPENVENLGLGGSGRIASENYENLNGTGNALDNWLTGNVGNNHLRGLEGDDRLSDGGAGQDTLEGGSGDDMYYMGSINSTVIEAANGGVDTAFLMFQVSDLGAVDFSKLKNVERIHFSNFASGKYAILEDGEFFVLDDKLNAKKPTDLDDFKVKEDTIGLSKSIFSKITRKGDLKKDAFWTGSKAHDKDDRIVYDKKAGDLYYDADGSGSRKAVKFADVDKNLKMTASDFLVF</sequence>
<evidence type="ECO:0000256" key="2">
    <source>
        <dbReference type="ARBA" id="ARBA00022525"/>
    </source>
</evidence>
<dbReference type="InterPro" id="IPR011049">
    <property type="entry name" value="Serralysin-like_metalloprot_C"/>
</dbReference>
<proteinExistence type="predicted"/>
<dbReference type="PANTHER" id="PTHR38340">
    <property type="entry name" value="S-LAYER PROTEIN"/>
    <property type="match status" value="1"/>
</dbReference>